<dbReference type="InterPro" id="IPR050343">
    <property type="entry name" value="RsuA_PseudoU_synthase"/>
</dbReference>
<dbReference type="AlphaFoldDB" id="A0A2M7LJE5"/>
<dbReference type="SUPFAM" id="SSF55120">
    <property type="entry name" value="Pseudouridine synthase"/>
    <property type="match status" value="1"/>
</dbReference>
<dbReference type="Gene3D" id="3.10.290.10">
    <property type="entry name" value="RNA-binding S4 domain"/>
    <property type="match status" value="1"/>
</dbReference>
<comment type="similarity">
    <text evidence="1">Belongs to the pseudouridine synthase RsuA family.</text>
</comment>
<organism evidence="5 6">
    <name type="scientific">Candidatus Shapirobacteria bacterium CG_4_10_14_3_um_filter_35_13</name>
    <dbReference type="NCBI Taxonomy" id="1974873"/>
    <lineage>
        <taxon>Bacteria</taxon>
        <taxon>Candidatus Shapironibacteriota</taxon>
    </lineage>
</organism>
<dbReference type="InterPro" id="IPR020094">
    <property type="entry name" value="TruA/RsuA/RluB/E/F_N"/>
</dbReference>
<dbReference type="InterPro" id="IPR018496">
    <property type="entry name" value="PsdUridine_synth_RsuA/RluB_CS"/>
</dbReference>
<feature type="domain" description="RNA-binding S4" evidence="4">
    <location>
        <begin position="2"/>
        <end position="70"/>
    </location>
</feature>
<dbReference type="SMART" id="SM00363">
    <property type="entry name" value="S4"/>
    <property type="match status" value="1"/>
</dbReference>
<dbReference type="Gene3D" id="3.30.70.580">
    <property type="entry name" value="Pseudouridine synthase I, catalytic domain, N-terminal subdomain"/>
    <property type="match status" value="1"/>
</dbReference>
<dbReference type="FunFam" id="3.10.290.10:FF:000003">
    <property type="entry name" value="Pseudouridine synthase"/>
    <property type="match status" value="1"/>
</dbReference>
<evidence type="ECO:0000313" key="5">
    <source>
        <dbReference type="EMBL" id="PIX68206.1"/>
    </source>
</evidence>
<dbReference type="CDD" id="cd02870">
    <property type="entry name" value="PseudoU_synth_RsuA_like"/>
    <property type="match status" value="1"/>
</dbReference>
<protein>
    <submittedName>
        <fullName evidence="5">Pseudouridine synthase</fullName>
    </submittedName>
</protein>
<dbReference type="Pfam" id="PF00849">
    <property type="entry name" value="PseudoU_synth_2"/>
    <property type="match status" value="1"/>
</dbReference>
<dbReference type="EMBL" id="PFJG01000016">
    <property type="protein sequence ID" value="PIX68206.1"/>
    <property type="molecule type" value="Genomic_DNA"/>
</dbReference>
<evidence type="ECO:0000256" key="1">
    <source>
        <dbReference type="ARBA" id="ARBA00008348"/>
    </source>
</evidence>
<evidence type="ECO:0000256" key="3">
    <source>
        <dbReference type="PROSITE-ProRule" id="PRU00182"/>
    </source>
</evidence>
<dbReference type="PANTHER" id="PTHR47683:SF2">
    <property type="entry name" value="RNA-BINDING S4 DOMAIN-CONTAINING PROTEIN"/>
    <property type="match status" value="1"/>
</dbReference>
<reference evidence="6" key="1">
    <citation type="submission" date="2017-09" db="EMBL/GenBank/DDBJ databases">
        <title>Depth-based differentiation of microbial function through sediment-hosted aquifers and enrichment of novel symbionts in the deep terrestrial subsurface.</title>
        <authorList>
            <person name="Probst A.J."/>
            <person name="Ladd B."/>
            <person name="Jarett J.K."/>
            <person name="Geller-Mcgrath D.E."/>
            <person name="Sieber C.M.K."/>
            <person name="Emerson J.B."/>
            <person name="Anantharaman K."/>
            <person name="Thomas B.C."/>
            <person name="Malmstrom R."/>
            <person name="Stieglmeier M."/>
            <person name="Klingl A."/>
            <person name="Woyke T."/>
            <person name="Ryan C.M."/>
            <person name="Banfield J.F."/>
        </authorList>
    </citation>
    <scope>NUCLEOTIDE SEQUENCE [LARGE SCALE GENOMIC DNA]</scope>
</reference>
<keyword evidence="3" id="KW-0694">RNA-binding</keyword>
<comment type="caution">
    <text evidence="5">The sequence shown here is derived from an EMBL/GenBank/DDBJ whole genome shotgun (WGS) entry which is preliminary data.</text>
</comment>
<dbReference type="GO" id="GO:0120159">
    <property type="term" value="F:rRNA pseudouridine synthase activity"/>
    <property type="evidence" value="ECO:0007669"/>
    <property type="project" value="UniProtKB-ARBA"/>
</dbReference>
<keyword evidence="2" id="KW-0413">Isomerase</keyword>
<proteinExistence type="inferred from homology"/>
<dbReference type="PANTHER" id="PTHR47683">
    <property type="entry name" value="PSEUDOURIDINE SYNTHASE FAMILY PROTEIN-RELATED"/>
    <property type="match status" value="1"/>
</dbReference>
<dbReference type="Pfam" id="PF01479">
    <property type="entry name" value="S4"/>
    <property type="match status" value="1"/>
</dbReference>
<dbReference type="InterPro" id="IPR002942">
    <property type="entry name" value="S4_RNA-bd"/>
</dbReference>
<evidence type="ECO:0000256" key="2">
    <source>
        <dbReference type="ARBA" id="ARBA00023235"/>
    </source>
</evidence>
<dbReference type="CDD" id="cd00165">
    <property type="entry name" value="S4"/>
    <property type="match status" value="1"/>
</dbReference>
<evidence type="ECO:0000259" key="4">
    <source>
        <dbReference type="SMART" id="SM00363"/>
    </source>
</evidence>
<accession>A0A2M7LJE5</accession>
<dbReference type="Gene3D" id="3.30.70.1560">
    <property type="entry name" value="Alpha-L RNA-binding motif"/>
    <property type="match status" value="1"/>
</dbReference>
<dbReference type="InterPro" id="IPR020103">
    <property type="entry name" value="PsdUridine_synth_cat_dom_sf"/>
</dbReference>
<dbReference type="InterPro" id="IPR036986">
    <property type="entry name" value="S4_RNA-bd_sf"/>
</dbReference>
<dbReference type="InterPro" id="IPR042092">
    <property type="entry name" value="PsdUridine_s_RsuA/RluB/E/F_cat"/>
</dbReference>
<gene>
    <name evidence="5" type="ORF">COZ41_00890</name>
</gene>
<evidence type="ECO:0000313" key="6">
    <source>
        <dbReference type="Proteomes" id="UP000229531"/>
    </source>
</evidence>
<dbReference type="Proteomes" id="UP000229531">
    <property type="component" value="Unassembled WGS sequence"/>
</dbReference>
<dbReference type="SUPFAM" id="SSF55174">
    <property type="entry name" value="Alpha-L RNA-binding motif"/>
    <property type="match status" value="1"/>
</dbReference>
<dbReference type="GO" id="GO:0003723">
    <property type="term" value="F:RNA binding"/>
    <property type="evidence" value="ECO:0007669"/>
    <property type="project" value="UniProtKB-KW"/>
</dbReference>
<dbReference type="GO" id="GO:0000455">
    <property type="term" value="P:enzyme-directed rRNA pseudouridine synthesis"/>
    <property type="evidence" value="ECO:0007669"/>
    <property type="project" value="UniProtKB-ARBA"/>
</dbReference>
<dbReference type="InterPro" id="IPR006145">
    <property type="entry name" value="PsdUridine_synth_RsuA/RluA"/>
</dbReference>
<sequence length="212" mass="24189">MIRLNKYLAQVGVASRRASDYLISEGHVLVNGEVATVGMKLNGDENVIVDGKPVGKMETKEYFAVYKPIGLVSTASDEFGRETVMTLIKTDKRLYPIGRLDKDSEGLMILTNDGDLALKLTHPKYHLEKEYEITVDKNIIPARLNVGINRIIKSHNNMFWIVMYEGKKRQIREICWEAGYRVRRLARVRIGKLTLGDLEPGQFKRIQIKDII</sequence>
<name>A0A2M7LJE5_9BACT</name>
<dbReference type="PROSITE" id="PS50889">
    <property type="entry name" value="S4"/>
    <property type="match status" value="1"/>
</dbReference>
<dbReference type="PROSITE" id="PS01149">
    <property type="entry name" value="PSI_RSU"/>
    <property type="match status" value="1"/>
</dbReference>